<evidence type="ECO:0000313" key="2">
    <source>
        <dbReference type="Proteomes" id="UP000324832"/>
    </source>
</evidence>
<accession>A0A5E4Q344</accession>
<dbReference type="EMBL" id="FZQP02001360">
    <property type="protein sequence ID" value="VVC92643.1"/>
    <property type="molecule type" value="Genomic_DNA"/>
</dbReference>
<dbReference type="InterPro" id="IPR013783">
    <property type="entry name" value="Ig-like_fold"/>
</dbReference>
<reference evidence="1 2" key="1">
    <citation type="submission" date="2017-07" db="EMBL/GenBank/DDBJ databases">
        <authorList>
            <person name="Talla V."/>
            <person name="Backstrom N."/>
        </authorList>
    </citation>
    <scope>NUCLEOTIDE SEQUENCE [LARGE SCALE GENOMIC DNA]</scope>
</reference>
<protein>
    <recommendedName>
        <fullName evidence="3">Coiled-coil domain-containing protein 108</fullName>
    </recommendedName>
</protein>
<dbReference type="Gene3D" id="2.60.40.10">
    <property type="entry name" value="Immunoglobulins"/>
    <property type="match status" value="2"/>
</dbReference>
<proteinExistence type="predicted"/>
<evidence type="ECO:0000313" key="1">
    <source>
        <dbReference type="EMBL" id="VVC92643.1"/>
    </source>
</evidence>
<organism evidence="1 2">
    <name type="scientific">Leptidea sinapis</name>
    <dbReference type="NCBI Taxonomy" id="189913"/>
    <lineage>
        <taxon>Eukaryota</taxon>
        <taxon>Metazoa</taxon>
        <taxon>Ecdysozoa</taxon>
        <taxon>Arthropoda</taxon>
        <taxon>Hexapoda</taxon>
        <taxon>Insecta</taxon>
        <taxon>Pterygota</taxon>
        <taxon>Neoptera</taxon>
        <taxon>Endopterygota</taxon>
        <taxon>Lepidoptera</taxon>
        <taxon>Glossata</taxon>
        <taxon>Ditrysia</taxon>
        <taxon>Papilionoidea</taxon>
        <taxon>Pieridae</taxon>
        <taxon>Dismorphiinae</taxon>
        <taxon>Leptidea</taxon>
    </lineage>
</organism>
<dbReference type="AlphaFoldDB" id="A0A5E4Q344"/>
<gene>
    <name evidence="1" type="ORF">LSINAPIS_LOCUS5040</name>
</gene>
<dbReference type="Proteomes" id="UP000324832">
    <property type="component" value="Unassembled WGS sequence"/>
</dbReference>
<keyword evidence="2" id="KW-1185">Reference proteome</keyword>
<sequence length="994" mass="113131">MENSSIQSSIDNRTVDFGNVPVDCTSEKVIMLENNWEKVLTYRVSLLYIMNNIDQAFKVTLSSSSVAPHDCLSIIINFKPRVSGQSYTEYYLVDDILGNTYKLTVTGNSFGPNVKINMRKIEFRICKNVSEQRKQIIKIINKSSIDAPYQWLLPFTGHEFFQISTGNCGVIRGFETITATVLFTGTSLGVYASELVCLVLHQDPIFLNIIAVVMLSGIPMCNINDHIFEKRWKSKQRSAYLMENSLRQLNYIPAASCFERFLDFGTGSATDWTLNVSQTLCVTNHQDEDAPNAESEAFSFLLCGDCQHKTYGDDNLTVKLKHTWFRIPCIGNTWPPCTEWTTEWDCPIELGIPMHFKFQAPPDTNYVVMPMCGIVQGRGWQIITVAFEPTKFGEYCESWDLIVNMYQKACINFFGNAEVSQIEVTSHGYNPETHAMLEFPSTITGCTNYCTSYLHNLTRMSIHMRVLNNVPWLGADNNGWIVLAPKEIVNFHWWFFPKENNRVYDTIVTVSCICIIGDRPVGTPTEVFIHISGFSELPDLRVLPKSTNLHDCVVDESKVLSITLYNYGSCYFTSKLYYKLEGMGTSRMKWMRYSLLGKPFVLFGMMVKRTISVKCPIILSNHCVWNILNVEEPNVPLNVSLYAPDLCYRTEPVELILPDAPVLLHMKLQYTMEGKNTLCYILSLPNNRTINIFVKINTHCKSKGILTPLRRNVQDTEYLSILDCGRVPINNLDPVIRIVWLYNPTDVFTTWRLLQGNAITPNAVIRCLQYFAEVPPSDKLAVPFAFLPMEMVDYEVVFLCSFGYDIVKILVKGQGGLPNCVETRLDIPYYIERTIRSAYTEKVGINDFPPYVLDLKKPQPTYLALTVSVSSKGQRDGCTRLLTPPYDLLSSDFNEYGLGSGSSGNNMTVPDIIRIIDGILWDALHSKMFKYHVEYYSKEDIPTYTQLVKIMESDAQPRLSRRVTSGICDAIINKAIFHIYNLNSKREVSIFEAE</sequence>
<dbReference type="InterPro" id="IPR052614">
    <property type="entry name" value="CFAP65"/>
</dbReference>
<dbReference type="PANTHER" id="PTHR46127:SF1">
    <property type="entry name" value="CILIA- AND FLAGELLA-ASSOCIATED PROTEIN 65"/>
    <property type="match status" value="1"/>
</dbReference>
<name>A0A5E4Q344_9NEOP</name>
<evidence type="ECO:0008006" key="3">
    <source>
        <dbReference type="Google" id="ProtNLM"/>
    </source>
</evidence>
<dbReference type="PANTHER" id="PTHR46127">
    <property type="entry name" value="CILIA- AND FLAGELLA-ASSOCIATED PROTEIN 65"/>
    <property type="match status" value="1"/>
</dbReference>